<organism evidence="2 3">
    <name type="scientific">Mannheimia cairinae</name>
    <dbReference type="NCBI Taxonomy" id="3025936"/>
    <lineage>
        <taxon>Bacteria</taxon>
        <taxon>Pseudomonadati</taxon>
        <taxon>Pseudomonadota</taxon>
        <taxon>Gammaproteobacteria</taxon>
        <taxon>Pasteurellales</taxon>
        <taxon>Pasteurellaceae</taxon>
        <taxon>Mannheimia</taxon>
    </lineage>
</organism>
<evidence type="ECO:0000259" key="1">
    <source>
        <dbReference type="PROSITE" id="PS50164"/>
    </source>
</evidence>
<dbReference type="EMBL" id="JAQSJE010000004">
    <property type="protein sequence ID" value="MDD0823790.1"/>
    <property type="molecule type" value="Genomic_DNA"/>
</dbReference>
<dbReference type="Proteomes" id="UP001221909">
    <property type="component" value="Unassembled WGS sequence"/>
</dbReference>
<dbReference type="RefSeq" id="WP_273747652.1">
    <property type="nucleotide sequence ID" value="NZ_JAQSJE010000004.1"/>
</dbReference>
<proteinExistence type="predicted"/>
<comment type="caution">
    <text evidence="2">The sequence shown here is derived from an EMBL/GenBank/DDBJ whole genome shotgun (WGS) entry which is preliminary data.</text>
</comment>
<sequence length="295" mass="33418">MKFGKTIQIYLENGNTSGIRHLEIVNWSGQGIFVPRTKIKDLDRWAEAKRPGIYFLFGRDEENGCQAVYIGESENILERLRKHINKKKFWNEAIFFTSKDDHLTKSHIKYLEARSIEIAKDAGRYTLENSNRATLPSLPLSAKDSMEEFILNIKILLGSTGHKVLEPLLSVTQKNEPMNKDDVIFTLTISEISAKAILNEEGMVVLKDSQAKIESQPSLSNGYKRKKEQLIDERTLTLDSSSSHYIFSSDCLFTSPSQAAAVITGIAINGRRTWKIGDMTLKKFEEIKLKGQDDS</sequence>
<protein>
    <submittedName>
        <fullName evidence="2">GIY-YIG nuclease family protein</fullName>
    </submittedName>
</protein>
<dbReference type="PROSITE" id="PS50164">
    <property type="entry name" value="GIY_YIG"/>
    <property type="match status" value="1"/>
</dbReference>
<accession>A0ABT5MNX1</accession>
<dbReference type="Pfam" id="PF14267">
    <property type="entry name" value="DUF4357"/>
    <property type="match status" value="1"/>
</dbReference>
<reference evidence="2 3" key="1">
    <citation type="submission" date="2023-02" db="EMBL/GenBank/DDBJ databases">
        <title>Mannheimia cairiniae sp. nov., a novel species of Mannheimia obtained from moscovy ducks (Cairina moschata) and reclassification of Mannheimia ovis as heterotypic synonym of Mannheimia pernigra.</title>
        <authorList>
            <person name="Christensen H."/>
        </authorList>
    </citation>
    <scope>NUCLEOTIDE SEQUENCE [LARGE SCALE GENOMIC DNA]</scope>
    <source>
        <strain evidence="2 3">AT1</strain>
    </source>
</reference>
<dbReference type="InterPro" id="IPR025579">
    <property type="entry name" value="DUF4357"/>
</dbReference>
<keyword evidence="3" id="KW-1185">Reference proteome</keyword>
<gene>
    <name evidence="2" type="ORF">PTQ27_04790</name>
</gene>
<name>A0ABT5MNX1_9PAST</name>
<dbReference type="InterPro" id="IPR000305">
    <property type="entry name" value="GIY-YIG_endonuc"/>
</dbReference>
<evidence type="ECO:0000313" key="2">
    <source>
        <dbReference type="EMBL" id="MDD0823790.1"/>
    </source>
</evidence>
<feature type="domain" description="GIY-YIG" evidence="1">
    <location>
        <begin position="49"/>
        <end position="127"/>
    </location>
</feature>
<dbReference type="CDD" id="cd10447">
    <property type="entry name" value="GIY-YIG_unchar_2"/>
    <property type="match status" value="1"/>
</dbReference>
<evidence type="ECO:0000313" key="3">
    <source>
        <dbReference type="Proteomes" id="UP001221909"/>
    </source>
</evidence>